<protein>
    <submittedName>
        <fullName evidence="13">Putative porin</fullName>
    </submittedName>
</protein>
<evidence type="ECO:0000256" key="10">
    <source>
        <dbReference type="ARBA" id="ARBA00023237"/>
    </source>
</evidence>
<dbReference type="GO" id="GO:0015288">
    <property type="term" value="F:porin activity"/>
    <property type="evidence" value="ECO:0007669"/>
    <property type="project" value="UniProtKB-KW"/>
</dbReference>
<keyword evidence="6 11" id="KW-0732">Signal</keyword>
<feature type="chain" id="PRO_5015646136" evidence="11">
    <location>
        <begin position="23"/>
        <end position="371"/>
    </location>
</feature>
<evidence type="ECO:0000313" key="14">
    <source>
        <dbReference type="Proteomes" id="UP000237381"/>
    </source>
</evidence>
<dbReference type="PANTHER" id="PTHR34501:SF9">
    <property type="entry name" value="MAJOR OUTER MEMBRANE PROTEIN P.IA"/>
    <property type="match status" value="1"/>
</dbReference>
<keyword evidence="9" id="KW-0472">Membrane</keyword>
<dbReference type="Pfam" id="PF13609">
    <property type="entry name" value="Porin_4"/>
    <property type="match status" value="1"/>
</dbReference>
<keyword evidence="7" id="KW-0406">Ion transport</keyword>
<evidence type="ECO:0000313" key="13">
    <source>
        <dbReference type="EMBL" id="POR47733.1"/>
    </source>
</evidence>
<keyword evidence="10" id="KW-0998">Cell outer membrane</keyword>
<dbReference type="AlphaFoldDB" id="A0A2S4LZ54"/>
<keyword evidence="4" id="KW-1134">Transmembrane beta strand</keyword>
<dbReference type="InterPro" id="IPR033900">
    <property type="entry name" value="Gram_neg_porin_domain"/>
</dbReference>
<dbReference type="GO" id="GO:0009279">
    <property type="term" value="C:cell outer membrane"/>
    <property type="evidence" value="ECO:0007669"/>
    <property type="project" value="UniProtKB-SubCell"/>
</dbReference>
<evidence type="ECO:0000256" key="9">
    <source>
        <dbReference type="ARBA" id="ARBA00023136"/>
    </source>
</evidence>
<dbReference type="Proteomes" id="UP000237381">
    <property type="component" value="Unassembled WGS sequence"/>
</dbReference>
<dbReference type="InterPro" id="IPR050298">
    <property type="entry name" value="Gram-neg_bact_OMP"/>
</dbReference>
<proteinExistence type="predicted"/>
<evidence type="ECO:0000256" key="8">
    <source>
        <dbReference type="ARBA" id="ARBA00023114"/>
    </source>
</evidence>
<dbReference type="PANTHER" id="PTHR34501">
    <property type="entry name" value="PROTEIN YDDL-RELATED"/>
    <property type="match status" value="1"/>
</dbReference>
<comment type="caution">
    <text evidence="13">The sequence shown here is derived from an EMBL/GenBank/DDBJ whole genome shotgun (WGS) entry which is preliminary data.</text>
</comment>
<dbReference type="SUPFAM" id="SSF56935">
    <property type="entry name" value="Porins"/>
    <property type="match status" value="1"/>
</dbReference>
<evidence type="ECO:0000256" key="5">
    <source>
        <dbReference type="ARBA" id="ARBA00022692"/>
    </source>
</evidence>
<evidence type="ECO:0000256" key="2">
    <source>
        <dbReference type="ARBA" id="ARBA00011233"/>
    </source>
</evidence>
<feature type="domain" description="Porin" evidence="12">
    <location>
        <begin position="11"/>
        <end position="342"/>
    </location>
</feature>
<dbReference type="EMBL" id="PQGA01000017">
    <property type="protein sequence ID" value="POR47733.1"/>
    <property type="molecule type" value="Genomic_DNA"/>
</dbReference>
<evidence type="ECO:0000259" key="12">
    <source>
        <dbReference type="Pfam" id="PF13609"/>
    </source>
</evidence>
<name>A0A2S4LZ54_9BURK</name>
<dbReference type="InterPro" id="IPR001702">
    <property type="entry name" value="Porin_Gram-ve"/>
</dbReference>
<keyword evidence="8" id="KW-0626">Porin</keyword>
<dbReference type="CDD" id="cd00342">
    <property type="entry name" value="gram_neg_porins"/>
    <property type="match status" value="1"/>
</dbReference>
<keyword evidence="3" id="KW-0813">Transport</keyword>
<dbReference type="RefSeq" id="WP_103706753.1">
    <property type="nucleotide sequence ID" value="NZ_PQGA01000017.1"/>
</dbReference>
<evidence type="ECO:0000256" key="1">
    <source>
        <dbReference type="ARBA" id="ARBA00004571"/>
    </source>
</evidence>
<comment type="subunit">
    <text evidence="2">Homotrimer.</text>
</comment>
<evidence type="ECO:0000256" key="11">
    <source>
        <dbReference type="SAM" id="SignalP"/>
    </source>
</evidence>
<feature type="signal peptide" evidence="11">
    <location>
        <begin position="1"/>
        <end position="22"/>
    </location>
</feature>
<dbReference type="OrthoDB" id="8982743at2"/>
<accession>A0A2S4LZ54</accession>
<dbReference type="InterPro" id="IPR023614">
    <property type="entry name" value="Porin_dom_sf"/>
</dbReference>
<dbReference type="GO" id="GO:0046930">
    <property type="term" value="C:pore complex"/>
    <property type="evidence" value="ECO:0007669"/>
    <property type="project" value="UniProtKB-KW"/>
</dbReference>
<sequence>MRLIRQSICGAAAALMAASAAAQSSVTLYGVADVFFQYLDNGGNHSYSMRSGGNTGSMVGLKGSEDLGNGLKAAFDVESGFNINNGALFADTTALFYRQAWVGLNHEKYGSLTFGRQYQPTFWIVYPTDPFRGNEVLSPLSAGVLAVDRNTLATQAVTGRTSNSVLYKSPNMGGFQLYAMYGFAATVTQPVPEQSGNTLDLGLSYSGYGLYAGLAYQFQHPGTETVPGLPAALNLVDTEHYTGAIGYRIGIVNLQFNYGYNRPHDASAHSLAALLGAARSNSLMEFGATIQATPADAIMIAGFERNVRGVHDNTPGVQIGADHSLSKRTSLYMRAGYMKNNGSATMSWPGVSVSGPGTKQVLAVVGMTHRF</sequence>
<evidence type="ECO:0000256" key="7">
    <source>
        <dbReference type="ARBA" id="ARBA00023065"/>
    </source>
</evidence>
<evidence type="ECO:0000256" key="3">
    <source>
        <dbReference type="ARBA" id="ARBA00022448"/>
    </source>
</evidence>
<keyword evidence="5" id="KW-0812">Transmembrane</keyword>
<gene>
    <name evidence="13" type="ORF">B0G62_117108</name>
</gene>
<dbReference type="PRINTS" id="PR00184">
    <property type="entry name" value="NEISSPPORIN"/>
</dbReference>
<keyword evidence="14" id="KW-1185">Reference proteome</keyword>
<evidence type="ECO:0000256" key="4">
    <source>
        <dbReference type="ARBA" id="ARBA00022452"/>
    </source>
</evidence>
<dbReference type="PRINTS" id="PR00182">
    <property type="entry name" value="ECOLNEIPORIN"/>
</dbReference>
<evidence type="ECO:0000256" key="6">
    <source>
        <dbReference type="ARBA" id="ARBA00022729"/>
    </source>
</evidence>
<dbReference type="GO" id="GO:0034220">
    <property type="term" value="P:monoatomic ion transmembrane transport"/>
    <property type="evidence" value="ECO:0007669"/>
    <property type="project" value="InterPro"/>
</dbReference>
<dbReference type="InterPro" id="IPR002299">
    <property type="entry name" value="Porin_Neis"/>
</dbReference>
<reference evidence="13 14" key="1">
    <citation type="submission" date="2018-01" db="EMBL/GenBank/DDBJ databases">
        <title>Genomic Encyclopedia of Type Strains, Phase III (KMG-III): the genomes of soil and plant-associated and newly described type strains.</title>
        <authorList>
            <person name="Whitman W."/>
        </authorList>
    </citation>
    <scope>NUCLEOTIDE SEQUENCE [LARGE SCALE GENOMIC DNA]</scope>
    <source>
        <strain evidence="13 14">JCM 18070</strain>
    </source>
</reference>
<dbReference type="Gene3D" id="2.40.160.10">
    <property type="entry name" value="Porin"/>
    <property type="match status" value="1"/>
</dbReference>
<comment type="subcellular location">
    <subcellularLocation>
        <location evidence="1">Cell outer membrane</location>
        <topology evidence="1">Multi-pass membrane protein</topology>
    </subcellularLocation>
</comment>
<organism evidence="13 14">
    <name type="scientific">Paraburkholderia eburnea</name>
    <dbReference type="NCBI Taxonomy" id="1189126"/>
    <lineage>
        <taxon>Bacteria</taxon>
        <taxon>Pseudomonadati</taxon>
        <taxon>Pseudomonadota</taxon>
        <taxon>Betaproteobacteria</taxon>
        <taxon>Burkholderiales</taxon>
        <taxon>Burkholderiaceae</taxon>
        <taxon>Paraburkholderia</taxon>
    </lineage>
</organism>